<feature type="region of interest" description="Disordered" evidence="1">
    <location>
        <begin position="295"/>
        <end position="326"/>
    </location>
</feature>
<dbReference type="EnsemblMetazoa" id="GBRI020190-RA">
    <property type="protein sequence ID" value="GBRI020190-PA"/>
    <property type="gene ID" value="GBRI020190"/>
</dbReference>
<feature type="region of interest" description="Disordered" evidence="1">
    <location>
        <begin position="154"/>
        <end position="227"/>
    </location>
</feature>
<feature type="region of interest" description="Disordered" evidence="1">
    <location>
        <begin position="111"/>
        <end position="130"/>
    </location>
</feature>
<evidence type="ECO:0000256" key="1">
    <source>
        <dbReference type="SAM" id="MobiDB-lite"/>
    </source>
</evidence>
<feature type="compositionally biased region" description="Polar residues" evidence="1">
    <location>
        <begin position="211"/>
        <end position="227"/>
    </location>
</feature>
<feature type="region of interest" description="Disordered" evidence="1">
    <location>
        <begin position="1"/>
        <end position="53"/>
    </location>
</feature>
<dbReference type="VEuPathDB" id="VectorBase:GBRI020190"/>
<dbReference type="Proteomes" id="UP000091820">
    <property type="component" value="Unassembled WGS sequence"/>
</dbReference>
<dbReference type="STRING" id="37001.A0A1A9WHM9"/>
<sequence>MSKVGRKPKKKPTVRSSTTTLNEGIEPKTQKDMEDIKGVDQATEGSEISAPNASITIAESEKIAKTATKENIMVSSKQLKFQETKILGKASRKPKKKPIVASSITILNEGIEPKTQKDMEDVKGVDQATEGSVISAPNASITIAESERIAKTATKENIMVSSKQPKHQETKSATGKASRKPKKKPIVASSTTILNEGIGPKTQEDVENVKGVQQSTDGNEISALNASIPITENERFLKTSTKENLIVSSEQPKPRELKIAKDKASCKPKNKSIVPSSATTVTEAIEPKNQKELKDVKAVKKSEKSRDVSTKQEVSSNTENISEESSINRDLVPNNFRNNSIAGKAGLSTILVGNENNISNSFTNREQLIKNCAKRQLK</sequence>
<feature type="compositionally biased region" description="Basic residues" evidence="1">
    <location>
        <begin position="1"/>
        <end position="13"/>
    </location>
</feature>
<keyword evidence="3" id="KW-1185">Reference proteome</keyword>
<evidence type="ECO:0000313" key="2">
    <source>
        <dbReference type="EnsemblMetazoa" id="GBRI020190-PA"/>
    </source>
</evidence>
<feature type="compositionally biased region" description="Low complexity" evidence="1">
    <location>
        <begin position="315"/>
        <end position="325"/>
    </location>
</feature>
<feature type="compositionally biased region" description="Basic and acidic residues" evidence="1">
    <location>
        <begin position="111"/>
        <end position="124"/>
    </location>
</feature>
<feature type="compositionally biased region" description="Polar residues" evidence="1">
    <location>
        <begin position="43"/>
        <end position="53"/>
    </location>
</feature>
<accession>A0A1A9WHM9</accession>
<reference evidence="3" key="1">
    <citation type="submission" date="2014-03" db="EMBL/GenBank/DDBJ databases">
        <authorList>
            <person name="Aksoy S."/>
            <person name="Warren W."/>
            <person name="Wilson R.K."/>
        </authorList>
    </citation>
    <scope>NUCLEOTIDE SEQUENCE [LARGE SCALE GENOMIC DNA]</scope>
    <source>
        <strain evidence="3">IAEA</strain>
    </source>
</reference>
<feature type="compositionally biased region" description="Basic and acidic residues" evidence="1">
    <location>
        <begin position="295"/>
        <end position="310"/>
    </location>
</feature>
<protein>
    <submittedName>
        <fullName evidence="2">Uncharacterized protein</fullName>
    </submittedName>
</protein>
<evidence type="ECO:0000313" key="3">
    <source>
        <dbReference type="Proteomes" id="UP000091820"/>
    </source>
</evidence>
<proteinExistence type="predicted"/>
<name>A0A1A9WHM9_9MUSC</name>
<reference evidence="2" key="2">
    <citation type="submission" date="2020-05" db="UniProtKB">
        <authorList>
            <consortium name="EnsemblMetazoa"/>
        </authorList>
    </citation>
    <scope>IDENTIFICATION</scope>
    <source>
        <strain evidence="2">IAEA</strain>
    </source>
</reference>
<feature type="compositionally biased region" description="Basic and acidic residues" evidence="1">
    <location>
        <begin position="25"/>
        <end position="38"/>
    </location>
</feature>
<dbReference type="AlphaFoldDB" id="A0A1A9WHM9"/>
<organism evidence="2 3">
    <name type="scientific">Glossina brevipalpis</name>
    <dbReference type="NCBI Taxonomy" id="37001"/>
    <lineage>
        <taxon>Eukaryota</taxon>
        <taxon>Metazoa</taxon>
        <taxon>Ecdysozoa</taxon>
        <taxon>Arthropoda</taxon>
        <taxon>Hexapoda</taxon>
        <taxon>Insecta</taxon>
        <taxon>Pterygota</taxon>
        <taxon>Neoptera</taxon>
        <taxon>Endopterygota</taxon>
        <taxon>Diptera</taxon>
        <taxon>Brachycera</taxon>
        <taxon>Muscomorpha</taxon>
        <taxon>Hippoboscoidea</taxon>
        <taxon>Glossinidae</taxon>
        <taxon>Glossina</taxon>
    </lineage>
</organism>